<proteinExistence type="predicted"/>
<gene>
    <name evidence="1" type="ORF">CB4_03949</name>
</gene>
<dbReference type="EMBL" id="AP017312">
    <property type="protein sequence ID" value="BAU29712.1"/>
    <property type="molecule type" value="Genomic_DNA"/>
</dbReference>
<accession>A0A0U5B5P5</accession>
<dbReference type="AlphaFoldDB" id="A0A0U5B5P5"/>
<reference evidence="1 2" key="1">
    <citation type="submission" date="2015-12" db="EMBL/GenBank/DDBJ databases">
        <title>Genome sequence of Aneurinibacillus soli.</title>
        <authorList>
            <person name="Lee J.S."/>
            <person name="Lee K.C."/>
            <person name="Kim K.K."/>
            <person name="Lee B.W."/>
        </authorList>
    </citation>
    <scope>NUCLEOTIDE SEQUENCE [LARGE SCALE GENOMIC DNA]</scope>
    <source>
        <strain evidence="1 2">CB4</strain>
    </source>
</reference>
<dbReference type="KEGG" id="asoc:CB4_03949"/>
<sequence>MRNATFSITQNNSDRKKLLNQLLDDLLKRSIHPQDRYEIAVLLETMGWNDKRVYEAFRLEGVFELAEEIWELLQQKIVFTSFSKPQEKSKWVLLYEMLRSFLRGLLFALPMAISVFSMLSLKFSLWSYENLSVDLATCIAIATILSFLLVGGFTQAIARRGFFYLQQGYYNMGRRITFYFIRLGYILCALTIVVVCLINIIFNLLPYHLFLIFLLYFVFLTLIWLSVTVMYILRKEFIFSGLILLGIFIVFVLFVLLKIDILFSQLIAIAFVALLGMVLSLYFFKREEKREEKGIVPKLPRLAVITYLVMPYFIYGFLYFFFLYVDRVMAWSANSEFMPFFIWFRGDYELGLDFALLALMLPLGVSEVVVNKMMQDLEDSQKGYSGFEIERLCRHFLKLYHKWFLVTAVASVVSCLLVFITLLLANDSYYAFAGKDLLFGHTTYFVFICALIAYLILAMALMNAVILFSLSQPKLVNRAILPAIVVNAVVGFLLSRWFEYSYGVFGLLAGTIVFAILSYRQINHVLRHLDEYLFAAL</sequence>
<protein>
    <submittedName>
        <fullName evidence="1">Uncharacterized protein</fullName>
    </submittedName>
</protein>
<evidence type="ECO:0000313" key="1">
    <source>
        <dbReference type="EMBL" id="BAU29712.1"/>
    </source>
</evidence>
<evidence type="ECO:0000313" key="2">
    <source>
        <dbReference type="Proteomes" id="UP000217696"/>
    </source>
</evidence>
<name>A0A0U5B5P5_9BACL</name>
<dbReference type="Proteomes" id="UP000217696">
    <property type="component" value="Chromosome"/>
</dbReference>
<organism evidence="1 2">
    <name type="scientific">Aneurinibacillus soli</name>
    <dbReference type="NCBI Taxonomy" id="1500254"/>
    <lineage>
        <taxon>Bacteria</taxon>
        <taxon>Bacillati</taxon>
        <taxon>Bacillota</taxon>
        <taxon>Bacilli</taxon>
        <taxon>Bacillales</taxon>
        <taxon>Paenibacillaceae</taxon>
        <taxon>Aneurinibacillus group</taxon>
        <taxon>Aneurinibacillus</taxon>
    </lineage>
</organism>
<keyword evidence="2" id="KW-1185">Reference proteome</keyword>